<dbReference type="SMART" id="SM00715">
    <property type="entry name" value="LA"/>
    <property type="match status" value="1"/>
</dbReference>
<dbReference type="Gene3D" id="1.10.10.10">
    <property type="entry name" value="Winged helix-like DNA-binding domain superfamily/Winged helix DNA-binding domain"/>
    <property type="match status" value="1"/>
</dbReference>
<dbReference type="GO" id="GO:0003723">
    <property type="term" value="F:RNA binding"/>
    <property type="evidence" value="ECO:0007669"/>
    <property type="project" value="UniProtKB-UniRule"/>
</dbReference>
<protein>
    <recommendedName>
        <fullName evidence="3">HTH La-type RNA-binding domain-containing protein</fullName>
    </recommendedName>
</protein>
<dbReference type="Proteomes" id="UP000485058">
    <property type="component" value="Unassembled WGS sequence"/>
</dbReference>
<evidence type="ECO:0000256" key="2">
    <source>
        <dbReference type="PROSITE-ProRule" id="PRU00332"/>
    </source>
</evidence>
<comment type="caution">
    <text evidence="4">The sequence shown here is derived from an EMBL/GenBank/DDBJ whole genome shotgun (WGS) entry which is preliminary data.</text>
</comment>
<keyword evidence="5" id="KW-1185">Reference proteome</keyword>
<dbReference type="InterPro" id="IPR036390">
    <property type="entry name" value="WH_DNA-bd_sf"/>
</dbReference>
<name>A0A699Z859_HAELA</name>
<feature type="domain" description="HTH La-type RNA-binding" evidence="3">
    <location>
        <begin position="4"/>
        <end position="77"/>
    </location>
</feature>
<dbReference type="EMBL" id="BLLF01000849">
    <property type="protein sequence ID" value="GFH15429.1"/>
    <property type="molecule type" value="Genomic_DNA"/>
</dbReference>
<dbReference type="PROSITE" id="PS50961">
    <property type="entry name" value="HTH_LA"/>
    <property type="match status" value="1"/>
</dbReference>
<dbReference type="InterPro" id="IPR036388">
    <property type="entry name" value="WH-like_DNA-bd_sf"/>
</dbReference>
<evidence type="ECO:0000313" key="4">
    <source>
        <dbReference type="EMBL" id="GFH15429.1"/>
    </source>
</evidence>
<evidence type="ECO:0000256" key="1">
    <source>
        <dbReference type="ARBA" id="ARBA00022884"/>
    </source>
</evidence>
<proteinExistence type="predicted"/>
<keyword evidence="1 2" id="KW-0694">RNA-binding</keyword>
<accession>A0A699Z859</accession>
<sequence>MAHPVYTPEQKAKIVKQVEFYFSDSNLPKDRFLKAKLTGVTEPAQVPDEVVAAVAVLLRARAKVVEVNSSGTRLRRR</sequence>
<organism evidence="4 5">
    <name type="scientific">Haematococcus lacustris</name>
    <name type="common">Green alga</name>
    <name type="synonym">Haematococcus pluvialis</name>
    <dbReference type="NCBI Taxonomy" id="44745"/>
    <lineage>
        <taxon>Eukaryota</taxon>
        <taxon>Viridiplantae</taxon>
        <taxon>Chlorophyta</taxon>
        <taxon>core chlorophytes</taxon>
        <taxon>Chlorophyceae</taxon>
        <taxon>CS clade</taxon>
        <taxon>Chlamydomonadales</taxon>
        <taxon>Haematococcaceae</taxon>
        <taxon>Haematococcus</taxon>
    </lineage>
</organism>
<dbReference type="Pfam" id="PF05383">
    <property type="entry name" value="La"/>
    <property type="match status" value="1"/>
</dbReference>
<gene>
    <name evidence="4" type="ORF">HaLaN_11656</name>
</gene>
<reference evidence="4 5" key="1">
    <citation type="submission" date="2020-02" db="EMBL/GenBank/DDBJ databases">
        <title>Draft genome sequence of Haematococcus lacustris strain NIES-144.</title>
        <authorList>
            <person name="Morimoto D."/>
            <person name="Nakagawa S."/>
            <person name="Yoshida T."/>
            <person name="Sawayama S."/>
        </authorList>
    </citation>
    <scope>NUCLEOTIDE SEQUENCE [LARGE SCALE GENOMIC DNA]</scope>
    <source>
        <strain evidence="4 5">NIES-144</strain>
    </source>
</reference>
<dbReference type="SUPFAM" id="SSF46785">
    <property type="entry name" value="Winged helix' DNA-binding domain"/>
    <property type="match status" value="1"/>
</dbReference>
<dbReference type="InterPro" id="IPR006630">
    <property type="entry name" value="La_HTH"/>
</dbReference>
<dbReference type="AlphaFoldDB" id="A0A699Z859"/>
<evidence type="ECO:0000259" key="3">
    <source>
        <dbReference type="PROSITE" id="PS50961"/>
    </source>
</evidence>
<evidence type="ECO:0000313" key="5">
    <source>
        <dbReference type="Proteomes" id="UP000485058"/>
    </source>
</evidence>